<evidence type="ECO:0000313" key="2">
    <source>
        <dbReference type="EMBL" id="KAK1843286.1"/>
    </source>
</evidence>
<dbReference type="AlphaFoldDB" id="A0AAD9EFW9"/>
<dbReference type="PANTHER" id="PTHR34144">
    <property type="entry name" value="CHROMOSOME 8, WHOLE GENOME SHOTGUN SEQUENCE"/>
    <property type="match status" value="1"/>
</dbReference>
<sequence>MLANFHQPRRLKTPFIAVVAFILITGFFLLFHQPLVSYFVTPWTAEQYGGSWMNASSPGWVQPALSEGDPSKADDAGRYVKAIMDPKNGGYPIVACPAPNITRYGVLKPVDNTSKRHFFFALDLRQVVDLLPQLIGAVLEAVDIIGPENCAISIVEGISTDGTYETLYRLKAHLDKVGIAYYLQTSSIDSHSGDRIGKLAKLRNLALEPMMAEADRYDSKATIVFLNDVAACTEDILELAYQKQTQGADMTCAMDYHFLRFAPHNGEPSFYDSWISRGINGDTFLPIPDRTPKGEQWSDVANMFWNEPYSQDRYLSRKPLQVFACWNGGVAMTGEPFLAKKLDFRRSYPGECHTGEPTLLCKDLWNLGHGKIAVVPSVSLAYNIQDGRLIKEERGFANSWVAIEHMGESVNIPWQDQPPEMVKCMPTFRNQFWRPWNEGL</sequence>
<protein>
    <submittedName>
        <fullName evidence="2">Alpha-mannosyltransferase cmt1</fullName>
    </submittedName>
</protein>
<comment type="caution">
    <text evidence="2">The sequence shown here is derived from an EMBL/GenBank/DDBJ whole genome shotgun (WGS) entry which is preliminary data.</text>
</comment>
<keyword evidence="1" id="KW-0472">Membrane</keyword>
<keyword evidence="3" id="KW-1185">Reference proteome</keyword>
<proteinExistence type="predicted"/>
<dbReference type="Proteomes" id="UP001243330">
    <property type="component" value="Unassembled WGS sequence"/>
</dbReference>
<keyword evidence="1" id="KW-0812">Transmembrane</keyword>
<evidence type="ECO:0000313" key="3">
    <source>
        <dbReference type="Proteomes" id="UP001243330"/>
    </source>
</evidence>
<dbReference type="Pfam" id="PF11735">
    <property type="entry name" value="CAP59_mtransfer"/>
    <property type="match status" value="1"/>
</dbReference>
<keyword evidence="1" id="KW-1133">Transmembrane helix</keyword>
<gene>
    <name evidence="2" type="ORF">CCHR01_14084</name>
</gene>
<evidence type="ECO:0000256" key="1">
    <source>
        <dbReference type="SAM" id="Phobius"/>
    </source>
</evidence>
<dbReference type="PANTHER" id="PTHR34144:SF5">
    <property type="entry name" value="ALPHA-1,3-MANNOSYLTRANSFERASE CMT1"/>
    <property type="match status" value="1"/>
</dbReference>
<organism evidence="2 3">
    <name type="scientific">Colletotrichum chrysophilum</name>
    <dbReference type="NCBI Taxonomy" id="1836956"/>
    <lineage>
        <taxon>Eukaryota</taxon>
        <taxon>Fungi</taxon>
        <taxon>Dikarya</taxon>
        <taxon>Ascomycota</taxon>
        <taxon>Pezizomycotina</taxon>
        <taxon>Sordariomycetes</taxon>
        <taxon>Hypocreomycetidae</taxon>
        <taxon>Glomerellales</taxon>
        <taxon>Glomerellaceae</taxon>
        <taxon>Colletotrichum</taxon>
        <taxon>Colletotrichum gloeosporioides species complex</taxon>
    </lineage>
</organism>
<dbReference type="InterPro" id="IPR021047">
    <property type="entry name" value="Mannosyltransferase_CMT1"/>
</dbReference>
<name>A0AAD9EFW9_9PEZI</name>
<feature type="transmembrane region" description="Helical" evidence="1">
    <location>
        <begin position="12"/>
        <end position="31"/>
    </location>
</feature>
<dbReference type="EMBL" id="JAQOWY010000366">
    <property type="protein sequence ID" value="KAK1843286.1"/>
    <property type="molecule type" value="Genomic_DNA"/>
</dbReference>
<reference evidence="2" key="1">
    <citation type="submission" date="2023-01" db="EMBL/GenBank/DDBJ databases">
        <title>Colletotrichum chrysophilum M932 genome sequence.</title>
        <authorList>
            <person name="Baroncelli R."/>
        </authorList>
    </citation>
    <scope>NUCLEOTIDE SEQUENCE</scope>
    <source>
        <strain evidence="2">M932</strain>
    </source>
</reference>
<accession>A0AAD9EFW9</accession>